<gene>
    <name evidence="3" type="ORF">GCM10023215_20060</name>
</gene>
<sequence>MTHPTSSTDIPTAVDPVTFEVIRHKLWSINSEGATTVEHVSGSPVVHATDYNFGIYTAAGEMAIIGTYLLTPIYTGAMAIEVFLDRYDDIEPGDVFIINDPYLAAMHQNDVQFCKPVFRDGEIVAWLGCMAHQVDLGGMDPGSWCTTATDVFQEGIRIPPGRIVRRDVLNQELWDTIVLNSRMHDTVANDFRAFLAGLRVAEQRFHELCDRYGAPQVEATMERTLDNSEAELRAMLRELPDGVYEHTSYLDRPGGFSDGDIELLQVPCRMTKTDDRIAFDFSDSSPQSPAYGMTTRGGLLGAVATLMLCTFGSDIAWNHGLMRPVEVVAPDGLCVTAIEPMPVSGGAAGANWTATCSAGGAIAKMLSFSEKYENHAFGPSDGSWQLNQFGGIDQHGEPFASMYMDSLLWGGPAFSFRDGVDTGGSMVILGGGAGDVEQQEMRHPLLYLWRRQVPDSGGAGTFRGGNGIQFALTPIDTAEVTGVLGTHGVAVPNRTGLFGGLPGSCARFERITGSGVLDHLGSGRPVGALTDLAGEHQVLPGVSPAARIAHGDVFECTVQNGGGYGDPLLRDPARVAADVEARAVSLDAAARLYGVVLTDGGVDEAATESRRASIRDARRARMTAPQRSTGSEAGEPTGIWGASLRTHDGGIASCRHCSTVLGPLDEGWEAIAGRVVLGPDDLGSRVNVHADLAAVAYVCPGCVTTLWVDTEPADGKTWKDFVLTA</sequence>
<feature type="compositionally biased region" description="Basic and acidic residues" evidence="1">
    <location>
        <begin position="608"/>
        <end position="619"/>
    </location>
</feature>
<organism evidence="3 4">
    <name type="scientific">Pseudonocardia yuanmonensis</name>
    <dbReference type="NCBI Taxonomy" id="1095914"/>
    <lineage>
        <taxon>Bacteria</taxon>
        <taxon>Bacillati</taxon>
        <taxon>Actinomycetota</taxon>
        <taxon>Actinomycetes</taxon>
        <taxon>Pseudonocardiales</taxon>
        <taxon>Pseudonocardiaceae</taxon>
        <taxon>Pseudonocardia</taxon>
    </lineage>
</organism>
<dbReference type="PANTHER" id="PTHR11365:SF23">
    <property type="entry name" value="HYPOTHETICAL 5-OXOPROLINASE (EUROFUNG)-RELATED"/>
    <property type="match status" value="1"/>
</dbReference>
<dbReference type="Pfam" id="PF02538">
    <property type="entry name" value="Hydantoinase_B"/>
    <property type="match status" value="1"/>
</dbReference>
<dbReference type="Proteomes" id="UP001500325">
    <property type="component" value="Unassembled WGS sequence"/>
</dbReference>
<feature type="region of interest" description="Disordered" evidence="1">
    <location>
        <begin position="608"/>
        <end position="637"/>
    </location>
</feature>
<comment type="caution">
    <text evidence="3">The sequence shown here is derived from an EMBL/GenBank/DDBJ whole genome shotgun (WGS) entry which is preliminary data.</text>
</comment>
<reference evidence="4" key="1">
    <citation type="journal article" date="2019" name="Int. J. Syst. Evol. Microbiol.">
        <title>The Global Catalogue of Microorganisms (GCM) 10K type strain sequencing project: providing services to taxonomists for standard genome sequencing and annotation.</title>
        <authorList>
            <consortium name="The Broad Institute Genomics Platform"/>
            <consortium name="The Broad Institute Genome Sequencing Center for Infectious Disease"/>
            <person name="Wu L."/>
            <person name="Ma J."/>
        </authorList>
    </citation>
    <scope>NUCLEOTIDE SEQUENCE [LARGE SCALE GENOMIC DNA]</scope>
    <source>
        <strain evidence="4">JCM 18055</strain>
    </source>
</reference>
<evidence type="ECO:0000313" key="3">
    <source>
        <dbReference type="EMBL" id="GAA4685038.1"/>
    </source>
</evidence>
<feature type="domain" description="Hydantoinase B/oxoprolinase" evidence="2">
    <location>
        <begin position="15"/>
        <end position="567"/>
    </location>
</feature>
<dbReference type="PANTHER" id="PTHR11365">
    <property type="entry name" value="5-OXOPROLINASE RELATED"/>
    <property type="match status" value="1"/>
</dbReference>
<protein>
    <submittedName>
        <fullName evidence="3">Hydantoinase B/oxoprolinase family protein</fullName>
    </submittedName>
</protein>
<evidence type="ECO:0000313" key="4">
    <source>
        <dbReference type="Proteomes" id="UP001500325"/>
    </source>
</evidence>
<evidence type="ECO:0000256" key="1">
    <source>
        <dbReference type="SAM" id="MobiDB-lite"/>
    </source>
</evidence>
<evidence type="ECO:0000259" key="2">
    <source>
        <dbReference type="Pfam" id="PF02538"/>
    </source>
</evidence>
<dbReference type="InterPro" id="IPR045079">
    <property type="entry name" value="Oxoprolinase-like"/>
</dbReference>
<dbReference type="InterPro" id="IPR003692">
    <property type="entry name" value="Hydantoinase_B"/>
</dbReference>
<dbReference type="EMBL" id="BAABIC010000005">
    <property type="protein sequence ID" value="GAA4685038.1"/>
    <property type="molecule type" value="Genomic_DNA"/>
</dbReference>
<name>A0ABP8WC74_9PSEU</name>
<dbReference type="RefSeq" id="WP_345379971.1">
    <property type="nucleotide sequence ID" value="NZ_BAABIC010000005.1"/>
</dbReference>
<proteinExistence type="predicted"/>
<keyword evidence="4" id="KW-1185">Reference proteome</keyword>
<accession>A0ABP8WC74</accession>